<evidence type="ECO:0000256" key="2">
    <source>
        <dbReference type="ARBA" id="ARBA00022801"/>
    </source>
</evidence>
<comment type="caution">
    <text evidence="5">The sequence shown here is derived from an EMBL/GenBank/DDBJ whole genome shotgun (WGS) entry which is preliminary data.</text>
</comment>
<protein>
    <submittedName>
        <fullName evidence="5">Urea amidolyase</fullName>
    </submittedName>
</protein>
<dbReference type="PANTHER" id="PTHR43309:SF4">
    <property type="entry name" value="CARBOXYLTRANSFERASE DOMAIN-CONTAINING PROTEIN"/>
    <property type="match status" value="1"/>
</dbReference>
<dbReference type="GO" id="GO:0016829">
    <property type="term" value="F:lyase activity"/>
    <property type="evidence" value="ECO:0007669"/>
    <property type="project" value="UniProtKB-KW"/>
</dbReference>
<feature type="domain" description="Carboxyltransferase" evidence="4">
    <location>
        <begin position="26"/>
        <end position="301"/>
    </location>
</feature>
<dbReference type="GO" id="GO:0005524">
    <property type="term" value="F:ATP binding"/>
    <property type="evidence" value="ECO:0007669"/>
    <property type="project" value="UniProtKB-KW"/>
</dbReference>
<keyword evidence="5" id="KW-0456">Lyase</keyword>
<evidence type="ECO:0000313" key="5">
    <source>
        <dbReference type="EMBL" id="KAJ04333.1"/>
    </source>
</evidence>
<dbReference type="InterPro" id="IPR003778">
    <property type="entry name" value="CT_A_B"/>
</dbReference>
<dbReference type="InterPro" id="IPR029000">
    <property type="entry name" value="Cyclophilin-like_dom_sf"/>
</dbReference>
<reference evidence="5 6" key="1">
    <citation type="journal article" date="2014" name="Genome Announc.">
        <title>Draft Genome Sequences of Two Isolates of the Roseobacter Group, Sulfitobacter sp. Strains 3SOLIMAR09 and 1FIGIMAR09, from Harbors of Mallorca Island (Mediterranean Sea).</title>
        <authorList>
            <person name="Mas-Llado M."/>
            <person name="Pina-Villalonga J.M."/>
            <person name="Brunet-Galmes I."/>
            <person name="Nogales B."/>
            <person name="Bosch R."/>
        </authorList>
    </citation>
    <scope>NUCLEOTIDE SEQUENCE [LARGE SCALE GENOMIC DNA]</scope>
    <source>
        <strain evidence="5 6">1FIGIMAR09</strain>
    </source>
</reference>
<dbReference type="SMART" id="SM00797">
    <property type="entry name" value="AHS2"/>
    <property type="match status" value="1"/>
</dbReference>
<keyword evidence="6" id="KW-1185">Reference proteome</keyword>
<keyword evidence="3" id="KW-0067">ATP-binding</keyword>
<dbReference type="Gene3D" id="2.40.100.10">
    <property type="entry name" value="Cyclophilin-like"/>
    <property type="match status" value="1"/>
</dbReference>
<keyword evidence="2" id="KW-0378">Hydrolase</keyword>
<evidence type="ECO:0000256" key="1">
    <source>
        <dbReference type="ARBA" id="ARBA00022741"/>
    </source>
</evidence>
<dbReference type="Pfam" id="PF02626">
    <property type="entry name" value="CT_A_B"/>
    <property type="match status" value="1"/>
</dbReference>
<dbReference type="EMBL" id="JEMU01000002">
    <property type="protein sequence ID" value="KAJ04333.1"/>
    <property type="molecule type" value="Genomic_DNA"/>
</dbReference>
<dbReference type="PANTHER" id="PTHR43309">
    <property type="entry name" value="5-OXOPROLINASE SUBUNIT C"/>
    <property type="match status" value="1"/>
</dbReference>
<dbReference type="AlphaFoldDB" id="A0A061SWG0"/>
<dbReference type="STRING" id="83219.PM02_02455"/>
<keyword evidence="1" id="KW-0547">Nucleotide-binding</keyword>
<dbReference type="eggNOG" id="COG1984">
    <property type="taxonomic scope" value="Bacteria"/>
</dbReference>
<accession>A0A061SWG0</accession>
<evidence type="ECO:0000259" key="4">
    <source>
        <dbReference type="SMART" id="SM00797"/>
    </source>
</evidence>
<dbReference type="SUPFAM" id="SSF50891">
    <property type="entry name" value="Cyclophilin-like"/>
    <property type="match status" value="1"/>
</dbReference>
<dbReference type="Proteomes" id="UP000027337">
    <property type="component" value="Unassembled WGS sequence"/>
</dbReference>
<evidence type="ECO:0000256" key="3">
    <source>
        <dbReference type="ARBA" id="ARBA00022840"/>
    </source>
</evidence>
<gene>
    <name evidence="5" type="ORF">PM02_02455</name>
</gene>
<organism evidence="5 6">
    <name type="scientific">Sulfitobacter mediterraneus</name>
    <dbReference type="NCBI Taxonomy" id="83219"/>
    <lineage>
        <taxon>Bacteria</taxon>
        <taxon>Pseudomonadati</taxon>
        <taxon>Pseudomonadota</taxon>
        <taxon>Alphaproteobacteria</taxon>
        <taxon>Rhodobacterales</taxon>
        <taxon>Roseobacteraceae</taxon>
        <taxon>Sulfitobacter</taxon>
    </lineage>
</organism>
<evidence type="ECO:0000313" key="6">
    <source>
        <dbReference type="Proteomes" id="UP000027337"/>
    </source>
</evidence>
<sequence>MSGHLDIVQAGPGLSLQDLGRPGFRAQGLTIGGAADPVALCEGAAILGQSANLAALEMAGSGGAFRGSVDMRIALTGAEMAANIDGDPLMWNASHLLPAGATLTIGGARNGSYGYLHVGGGFDTLPQMGSRSSHLSAGLGRALQAGDSLPLGQDGTGQTGMTLTPVTRFGGGAVRVVASMQTASFSPDTQDRFTQTEFVRDARANRMGVRMDQPGEGFTTEGQLTIVSEVIVPGDIQITGDGAPFVLMYECQTTGGYPRIGTVIPCDLPRVAQAQTGAVIRFEFVGMAEAIALQTRFLAELKALPSKVTPLVRDPANIRDLLGYQLISGAVSAQANPFEEEN</sequence>
<dbReference type="GO" id="GO:0016787">
    <property type="term" value="F:hydrolase activity"/>
    <property type="evidence" value="ECO:0007669"/>
    <property type="project" value="UniProtKB-KW"/>
</dbReference>
<name>A0A061SWG0_9RHOB</name>
<dbReference type="RefSeq" id="WP_037904859.1">
    <property type="nucleotide sequence ID" value="NZ_JEMU01000002.1"/>
</dbReference>
<proteinExistence type="predicted"/>
<dbReference type="InterPro" id="IPR052708">
    <property type="entry name" value="PxpC"/>
</dbReference>